<organism evidence="1 2">
    <name type="scientific">Prorocentrum cordatum</name>
    <dbReference type="NCBI Taxonomy" id="2364126"/>
    <lineage>
        <taxon>Eukaryota</taxon>
        <taxon>Sar</taxon>
        <taxon>Alveolata</taxon>
        <taxon>Dinophyceae</taxon>
        <taxon>Prorocentrales</taxon>
        <taxon>Prorocentraceae</taxon>
        <taxon>Prorocentrum</taxon>
    </lineage>
</organism>
<evidence type="ECO:0008006" key="3">
    <source>
        <dbReference type="Google" id="ProtNLM"/>
    </source>
</evidence>
<keyword evidence="2" id="KW-1185">Reference proteome</keyword>
<evidence type="ECO:0000313" key="2">
    <source>
        <dbReference type="Proteomes" id="UP001189429"/>
    </source>
</evidence>
<name>A0ABN9U6B9_9DINO</name>
<dbReference type="EMBL" id="CAUYUJ010015441">
    <property type="protein sequence ID" value="CAK0853953.1"/>
    <property type="molecule type" value="Genomic_DNA"/>
</dbReference>
<sequence>MAGASTLDFLGRNDFSRQARADAAAAVDEGIDAEAQMLEIMAVAATKSKNGEFNEARALQQRTDNTWPCSCR</sequence>
<comment type="caution">
    <text evidence="1">The sequence shown here is derived from an EMBL/GenBank/DDBJ whole genome shotgun (WGS) entry which is preliminary data.</text>
</comment>
<evidence type="ECO:0000313" key="1">
    <source>
        <dbReference type="EMBL" id="CAK0853953.1"/>
    </source>
</evidence>
<proteinExistence type="predicted"/>
<dbReference type="Proteomes" id="UP001189429">
    <property type="component" value="Unassembled WGS sequence"/>
</dbReference>
<reference evidence="1" key="1">
    <citation type="submission" date="2023-10" db="EMBL/GenBank/DDBJ databases">
        <authorList>
            <person name="Chen Y."/>
            <person name="Shah S."/>
            <person name="Dougan E. K."/>
            <person name="Thang M."/>
            <person name="Chan C."/>
        </authorList>
    </citation>
    <scope>NUCLEOTIDE SEQUENCE [LARGE SCALE GENOMIC DNA]</scope>
</reference>
<accession>A0ABN9U6B9</accession>
<gene>
    <name evidence="1" type="ORF">PCOR1329_LOCUS45267</name>
</gene>
<protein>
    <recommendedName>
        <fullName evidence="3">Coatomer subunit epsilon</fullName>
    </recommendedName>
</protein>